<dbReference type="Pfam" id="PF11806">
    <property type="entry name" value="Enterochelin_N"/>
    <property type="match status" value="1"/>
</dbReference>
<dbReference type="SUPFAM" id="SSF53474">
    <property type="entry name" value="alpha/beta-Hydrolases"/>
    <property type="match status" value="1"/>
</dbReference>
<dbReference type="InterPro" id="IPR050583">
    <property type="entry name" value="Mycobacterial_A85_antigen"/>
</dbReference>
<dbReference type="InterPro" id="IPR014756">
    <property type="entry name" value="Ig_E-set"/>
</dbReference>
<comment type="similarity">
    <text evidence="4">Belongs to the Fes family.</text>
</comment>
<reference evidence="6" key="1">
    <citation type="submission" date="2023-06" db="EMBL/GenBank/DDBJ databases">
        <title>Two novel species of Acinetobacter isolated from motorbike repairing workshop in Vietnam.</title>
        <authorList>
            <person name="Le N.T.T."/>
        </authorList>
    </citation>
    <scope>NUCLEOTIDE SEQUENCE</scope>
    <source>
        <strain evidence="6">VNH17</strain>
    </source>
</reference>
<keyword evidence="3 6" id="KW-0378">Hydrolase</keyword>
<organism evidence="6 7">
    <name type="scientific">Acinetobacter thutiue</name>
    <dbReference type="NCBI Taxonomy" id="2998078"/>
    <lineage>
        <taxon>Bacteria</taxon>
        <taxon>Pseudomonadati</taxon>
        <taxon>Pseudomonadota</taxon>
        <taxon>Gammaproteobacteria</taxon>
        <taxon>Moraxellales</taxon>
        <taxon>Moraxellaceae</taxon>
        <taxon>Acinetobacter</taxon>
    </lineage>
</organism>
<dbReference type="Proteomes" id="UP001168524">
    <property type="component" value="Unassembled WGS sequence"/>
</dbReference>
<dbReference type="RefSeq" id="WP_267979362.1">
    <property type="nucleotide sequence ID" value="NZ_JAPQKF010000001.1"/>
</dbReference>
<evidence type="ECO:0000256" key="3">
    <source>
        <dbReference type="ARBA" id="ARBA00022801"/>
    </source>
</evidence>
<evidence type="ECO:0000256" key="4">
    <source>
        <dbReference type="ARBA" id="ARBA00024201"/>
    </source>
</evidence>
<evidence type="ECO:0000313" key="7">
    <source>
        <dbReference type="Proteomes" id="UP001168524"/>
    </source>
</evidence>
<dbReference type="EMBL" id="JAUDZE010000001">
    <property type="protein sequence ID" value="MDN0013085.1"/>
    <property type="molecule type" value="Genomic_DNA"/>
</dbReference>
<dbReference type="Gene3D" id="2.60.40.10">
    <property type="entry name" value="Immunoglobulins"/>
    <property type="match status" value="1"/>
</dbReference>
<dbReference type="InterPro" id="IPR021764">
    <property type="entry name" value="Enterochelin_esterase_N"/>
</dbReference>
<name>A0ABT7WK93_9GAMM</name>
<dbReference type="PANTHER" id="PTHR48098:SF3">
    <property type="entry name" value="IRON(III) ENTEROBACTIN ESTERASE"/>
    <property type="match status" value="1"/>
</dbReference>
<keyword evidence="7" id="KW-1185">Reference proteome</keyword>
<proteinExistence type="inferred from homology"/>
<dbReference type="InterPro" id="IPR000801">
    <property type="entry name" value="Esterase-like"/>
</dbReference>
<dbReference type="EC" id="3.1.1.-" evidence="6"/>
<dbReference type="NCBIfam" id="NF007758">
    <property type="entry name" value="PRK10439.1"/>
    <property type="match status" value="1"/>
</dbReference>
<dbReference type="PANTHER" id="PTHR48098">
    <property type="entry name" value="ENTEROCHELIN ESTERASE-RELATED"/>
    <property type="match status" value="1"/>
</dbReference>
<comment type="caution">
    <text evidence="6">The sequence shown here is derived from an EMBL/GenBank/DDBJ whole genome shotgun (WGS) entry which is preliminary data.</text>
</comment>
<dbReference type="Gene3D" id="3.40.50.1820">
    <property type="entry name" value="alpha/beta hydrolase"/>
    <property type="match status" value="1"/>
</dbReference>
<evidence type="ECO:0000256" key="1">
    <source>
        <dbReference type="ARBA" id="ARBA00004496"/>
    </source>
</evidence>
<dbReference type="SUPFAM" id="SSF81296">
    <property type="entry name" value="E set domains"/>
    <property type="match status" value="1"/>
</dbReference>
<evidence type="ECO:0000256" key="2">
    <source>
        <dbReference type="ARBA" id="ARBA00022490"/>
    </source>
</evidence>
<dbReference type="InterPro" id="IPR029058">
    <property type="entry name" value="AB_hydrolase_fold"/>
</dbReference>
<evidence type="ECO:0000313" key="6">
    <source>
        <dbReference type="EMBL" id="MDN0013085.1"/>
    </source>
</evidence>
<feature type="domain" description="Enterochelin esterase N-terminal" evidence="5">
    <location>
        <begin position="50"/>
        <end position="147"/>
    </location>
</feature>
<evidence type="ECO:0000259" key="5">
    <source>
        <dbReference type="Pfam" id="PF11806"/>
    </source>
</evidence>
<keyword evidence="2" id="KW-0963">Cytoplasm</keyword>
<sequence length="404" mass="47118">MKPTTLPYTVKTATHPLFQQNDLGSKNWWSQVQHIGNPLILKKNHRTHCTFLWRCQSQAEQIFIDIYSQTSSIYQQWNQFKRIENTDIAFFEIELPHDWSGSYVLVTTTDLAPQSTDAAVRRQWWQKQLQQHAQIDPLNPYPAYPAQVARWVNQVHLTEKEENYIQDLPIQYRSLQWQSVLLNSTYPVDLYQTGDELSANQPLIIFLDGQVWSRHLPILQQLQTLTDQNKIVPARYAFIHSINNEQRCFDYGCRDLFSQALVKELIPHLKQQFGLDHCKVSLCGQSLGGLCALHTLLLYPDALHQLILQSGSYWWSDYSQSSFFKDHQQRFLELIPQHVQRIPADRNILIRAGQCETDMREDSEQLYVHLNPFVDTQIHTFAGGHDAVNWRHDLIASLQILLSS</sequence>
<dbReference type="Pfam" id="PF00756">
    <property type="entry name" value="Esterase"/>
    <property type="match status" value="1"/>
</dbReference>
<gene>
    <name evidence="6" type="primary">fes</name>
    <name evidence="6" type="ORF">QTA56_02385</name>
</gene>
<protein>
    <submittedName>
        <fullName evidence="6">Enterochelin esterase</fullName>
        <ecNumber evidence="6">3.1.1.-</ecNumber>
    </submittedName>
</protein>
<comment type="subcellular location">
    <subcellularLocation>
        <location evidence="1">Cytoplasm</location>
    </subcellularLocation>
</comment>
<dbReference type="InterPro" id="IPR013783">
    <property type="entry name" value="Ig-like_fold"/>
</dbReference>
<accession>A0ABT7WK93</accession>
<dbReference type="GO" id="GO:0016787">
    <property type="term" value="F:hydrolase activity"/>
    <property type="evidence" value="ECO:0007669"/>
    <property type="project" value="UniProtKB-KW"/>
</dbReference>